<name>A0A178LLQ1_9PSED</name>
<protein>
    <submittedName>
        <fullName evidence="1">Uncharacterized protein</fullName>
    </submittedName>
</protein>
<comment type="caution">
    <text evidence="1">The sequence shown here is derived from an EMBL/GenBank/DDBJ whole genome shotgun (WGS) entry which is preliminary data.</text>
</comment>
<proteinExistence type="predicted"/>
<evidence type="ECO:0000313" key="2">
    <source>
        <dbReference type="Proteomes" id="UP000078356"/>
    </source>
</evidence>
<dbReference type="EMBL" id="LWCR01000003">
    <property type="protein sequence ID" value="OAN31814.1"/>
    <property type="molecule type" value="Genomic_DNA"/>
</dbReference>
<reference evidence="1 2" key="1">
    <citation type="submission" date="2016-04" db="EMBL/GenBank/DDBJ databases">
        <title>Draft Genome Sequences of Staphylococcus capitis Strain H36, S. capitis Strain H65, S. cohnii Strain H62, S. hominis Strain H69, Mycobacterium iranicum Strain H39, Plantibacter sp. Strain H53, Pseudomonas oryzihabitans Strain H72, and Microbacterium sp. Strain H83, isolated from residential settings.</title>
        <authorList>
            <person name="Lymperopoulou D."/>
            <person name="Adams R.I."/>
            <person name="Lindow S."/>
            <person name="Coil D.A."/>
            <person name="Jospin G."/>
            <person name="Eisen J.A."/>
        </authorList>
    </citation>
    <scope>NUCLEOTIDE SEQUENCE [LARGE SCALE GENOMIC DNA]</scope>
    <source>
        <strain evidence="1 2">H72</strain>
    </source>
</reference>
<evidence type="ECO:0000313" key="1">
    <source>
        <dbReference type="EMBL" id="OAN31814.1"/>
    </source>
</evidence>
<dbReference type="RefSeq" id="WP_064307025.1">
    <property type="nucleotide sequence ID" value="NZ_LWCR01000003.1"/>
</dbReference>
<gene>
    <name evidence="1" type="ORF">A4V15_12205</name>
</gene>
<accession>A0A178LLQ1</accession>
<sequence>MALTIRNVTDEQIEAFSALTGEKTASKAIIQAANLGVRNTARLEIANQKIAELEALIRRIAGPCEAIVEAINGPAE</sequence>
<organism evidence="1 2">
    <name type="scientific">Pseudomonas oryzihabitans</name>
    <dbReference type="NCBI Taxonomy" id="47885"/>
    <lineage>
        <taxon>Bacteria</taxon>
        <taxon>Pseudomonadati</taxon>
        <taxon>Pseudomonadota</taxon>
        <taxon>Gammaproteobacteria</taxon>
        <taxon>Pseudomonadales</taxon>
        <taxon>Pseudomonadaceae</taxon>
        <taxon>Pseudomonas</taxon>
    </lineage>
</organism>
<dbReference type="AlphaFoldDB" id="A0A178LLQ1"/>
<dbReference type="Proteomes" id="UP000078356">
    <property type="component" value="Unassembled WGS sequence"/>
</dbReference>